<sequence>MDIWFGDNETAELCSRAAKLTARWGAAGGMAVGRRLLQIEAAPTVEALLALPGGLRRDATDDTWMINVGNVAVIRFALDDRTSDGAGTVRVLSVSDQPAGRTRR</sequence>
<dbReference type="EMBL" id="QXEC01000043">
    <property type="protein sequence ID" value="RIV31337.1"/>
    <property type="molecule type" value="Genomic_DNA"/>
</dbReference>
<evidence type="ECO:0008006" key="3">
    <source>
        <dbReference type="Google" id="ProtNLM"/>
    </source>
</evidence>
<name>A0A418MN27_9ACTN</name>
<keyword evidence="2" id="KW-1185">Reference proteome</keyword>
<protein>
    <recommendedName>
        <fullName evidence="3">Type II toxin-antitoxin system RelE/ParE family toxin</fullName>
    </recommendedName>
</protein>
<gene>
    <name evidence="1" type="ORF">D2L64_25830</name>
</gene>
<dbReference type="AlphaFoldDB" id="A0A418MN27"/>
<accession>A0A418MN27</accession>
<evidence type="ECO:0000313" key="1">
    <source>
        <dbReference type="EMBL" id="RIV31337.1"/>
    </source>
</evidence>
<proteinExistence type="predicted"/>
<dbReference type="RefSeq" id="WP_119579807.1">
    <property type="nucleotide sequence ID" value="NZ_QXEC01000043.1"/>
</dbReference>
<evidence type="ECO:0000313" key="2">
    <source>
        <dbReference type="Proteomes" id="UP000283832"/>
    </source>
</evidence>
<dbReference type="Proteomes" id="UP000283832">
    <property type="component" value="Unassembled WGS sequence"/>
</dbReference>
<comment type="caution">
    <text evidence="1">The sequence shown here is derived from an EMBL/GenBank/DDBJ whole genome shotgun (WGS) entry which is preliminary data.</text>
</comment>
<reference evidence="1 2" key="1">
    <citation type="submission" date="2018-08" db="EMBL/GenBank/DDBJ databases">
        <title>Jishengella sp. nov., isolated from a root of Azadirachta indica A. Juss. var. siamensis Valenton.</title>
        <authorList>
            <person name="Kuncharoen N."/>
            <person name="Tanasupawat S."/>
            <person name="Kudo T."/>
            <person name="Ohkuma M."/>
        </authorList>
    </citation>
    <scope>NUCLEOTIDE SEQUENCE [LARGE SCALE GENOMIC DNA]</scope>
    <source>
        <strain evidence="1 2">AZ1-13</strain>
    </source>
</reference>
<organism evidence="1 2">
    <name type="scientific">Micromonospora radicis</name>
    <dbReference type="NCBI Taxonomy" id="1894971"/>
    <lineage>
        <taxon>Bacteria</taxon>
        <taxon>Bacillati</taxon>
        <taxon>Actinomycetota</taxon>
        <taxon>Actinomycetes</taxon>
        <taxon>Micromonosporales</taxon>
        <taxon>Micromonosporaceae</taxon>
        <taxon>Micromonospora</taxon>
    </lineage>
</organism>
<dbReference type="OrthoDB" id="9846743at2"/>